<keyword evidence="1" id="KW-0472">Membrane</keyword>
<feature type="transmembrane region" description="Helical" evidence="1">
    <location>
        <begin position="102"/>
        <end position="123"/>
    </location>
</feature>
<keyword evidence="1" id="KW-1133">Transmembrane helix</keyword>
<reference evidence="3" key="1">
    <citation type="journal article" date="2019" name="Nat. Commun.">
        <title>Expansion of phycobilisome linker gene families in mesophilic red algae.</title>
        <authorList>
            <person name="Lee J."/>
            <person name="Kim D."/>
            <person name="Bhattacharya D."/>
            <person name="Yoon H.S."/>
        </authorList>
    </citation>
    <scope>NUCLEOTIDE SEQUENCE [LARGE SCALE GENOMIC DNA]</scope>
    <source>
        <strain evidence="3">CCMP 1328</strain>
    </source>
</reference>
<proteinExistence type="predicted"/>
<feature type="transmembrane region" description="Helical" evidence="1">
    <location>
        <begin position="12"/>
        <end position="33"/>
    </location>
</feature>
<dbReference type="Proteomes" id="UP000324585">
    <property type="component" value="Unassembled WGS sequence"/>
</dbReference>
<dbReference type="GO" id="GO:0022857">
    <property type="term" value="F:transmembrane transporter activity"/>
    <property type="evidence" value="ECO:0007669"/>
    <property type="project" value="InterPro"/>
</dbReference>
<protein>
    <submittedName>
        <fullName evidence="2">Uncharacterized protein</fullName>
    </submittedName>
</protein>
<evidence type="ECO:0000313" key="2">
    <source>
        <dbReference type="EMBL" id="KAA8491445.1"/>
    </source>
</evidence>
<dbReference type="InterPro" id="IPR036259">
    <property type="entry name" value="MFS_trans_sf"/>
</dbReference>
<feature type="transmembrane region" description="Helical" evidence="1">
    <location>
        <begin position="336"/>
        <end position="358"/>
    </location>
</feature>
<dbReference type="Gene3D" id="1.20.1250.20">
    <property type="entry name" value="MFS general substrate transporter like domains"/>
    <property type="match status" value="1"/>
</dbReference>
<sequence length="593" mass="64554">METQMQRLQKTRWVQQIPLGCAGMFATGATLAYSVFATEFTPHIQRAFLKGCAYRTICGAMGSMVGGLFWDSHRRAVCAAGILFHCFLLLLPYAVLRDNAALLLWSTALVGAGNMLLNLASVLTVSQWLADQPALGMSLSMLANSSGLILGSMIFSALSDHLSIAVALFLSGLLLVALATICLSFVHEPSSDLQASISTLRPRQAHLTENEKTLQREAADRSARAGVRLGHTMLVQLELHKVFLMYSVGQAVGYTMIVTFSSLMDSEFDVSRAHSTNLFSLVNVLGLVARVSAGFFAQSFQTTGFFWCGPKNSALLCLLLQTLACLYMAVGHALVVYLTCISVTIISYCVFPTFVLMMASQLFSPVNAGLTYALGNGFTCLICTLFSLGYTSLSLSTRWAFFACAAATSAVAFLVTLTLKQCEAAFEFTLPDGREGVLVESLLLGQLDQSKDQQTLRELTTTEVGFELLHNTLEADENAPQSLEIGFTVVGAGWVPIDFRNTLLVGVVKDRFVTEVLERKLYHGLPRAETLKDAIVPLGTDFESWSNPDEETTLLRENTGESARLEIVEWSAIPEDVFYSESLSSVGSDQQPQ</sequence>
<evidence type="ECO:0000313" key="3">
    <source>
        <dbReference type="Proteomes" id="UP000324585"/>
    </source>
</evidence>
<keyword evidence="3" id="KW-1185">Reference proteome</keyword>
<name>A0A5J4YJX2_PORPP</name>
<feature type="transmembrane region" description="Helical" evidence="1">
    <location>
        <begin position="164"/>
        <end position="186"/>
    </location>
</feature>
<dbReference type="AlphaFoldDB" id="A0A5J4YJX2"/>
<feature type="transmembrane region" description="Helical" evidence="1">
    <location>
        <begin position="399"/>
        <end position="419"/>
    </location>
</feature>
<organism evidence="2 3">
    <name type="scientific">Porphyridium purpureum</name>
    <name type="common">Red alga</name>
    <name type="synonym">Porphyridium cruentum</name>
    <dbReference type="NCBI Taxonomy" id="35688"/>
    <lineage>
        <taxon>Eukaryota</taxon>
        <taxon>Rhodophyta</taxon>
        <taxon>Bangiophyceae</taxon>
        <taxon>Porphyridiales</taxon>
        <taxon>Porphyridiaceae</taxon>
        <taxon>Porphyridium</taxon>
    </lineage>
</organism>
<gene>
    <name evidence="2" type="ORF">FVE85_2460</name>
</gene>
<dbReference type="Pfam" id="PF07690">
    <property type="entry name" value="MFS_1"/>
    <property type="match status" value="1"/>
</dbReference>
<feature type="transmembrane region" description="Helical" evidence="1">
    <location>
        <begin position="135"/>
        <end position="158"/>
    </location>
</feature>
<feature type="transmembrane region" description="Helical" evidence="1">
    <location>
        <begin position="278"/>
        <end position="300"/>
    </location>
</feature>
<comment type="caution">
    <text evidence="2">The sequence shown here is derived from an EMBL/GenBank/DDBJ whole genome shotgun (WGS) entry which is preliminary data.</text>
</comment>
<evidence type="ECO:0000256" key="1">
    <source>
        <dbReference type="SAM" id="Phobius"/>
    </source>
</evidence>
<feature type="transmembrane region" description="Helical" evidence="1">
    <location>
        <begin position="243"/>
        <end position="263"/>
    </location>
</feature>
<dbReference type="InterPro" id="IPR011701">
    <property type="entry name" value="MFS"/>
</dbReference>
<feature type="transmembrane region" description="Helical" evidence="1">
    <location>
        <begin position="312"/>
        <end position="330"/>
    </location>
</feature>
<feature type="transmembrane region" description="Helical" evidence="1">
    <location>
        <begin position="77"/>
        <end position="96"/>
    </location>
</feature>
<dbReference type="SUPFAM" id="SSF103473">
    <property type="entry name" value="MFS general substrate transporter"/>
    <property type="match status" value="1"/>
</dbReference>
<dbReference type="EMBL" id="VRMN01000013">
    <property type="protein sequence ID" value="KAA8491445.1"/>
    <property type="molecule type" value="Genomic_DNA"/>
</dbReference>
<accession>A0A5J4YJX2</accession>
<feature type="transmembrane region" description="Helical" evidence="1">
    <location>
        <begin position="370"/>
        <end position="393"/>
    </location>
</feature>
<keyword evidence="1" id="KW-0812">Transmembrane</keyword>